<gene>
    <name evidence="2" type="ORF">ACAT0790_LOCUS11178</name>
</gene>
<feature type="region of interest" description="Disordered" evidence="1">
    <location>
        <begin position="23"/>
        <end position="43"/>
    </location>
</feature>
<proteinExistence type="predicted"/>
<name>A0A7S1PZ41_ALECA</name>
<dbReference type="AlphaFoldDB" id="A0A7S1PZ41"/>
<dbReference type="InterPro" id="IPR012674">
    <property type="entry name" value="Calycin"/>
</dbReference>
<protein>
    <submittedName>
        <fullName evidence="2">Uncharacterized protein</fullName>
    </submittedName>
</protein>
<organism evidence="2">
    <name type="scientific">Alexandrium catenella</name>
    <name type="common">Red tide dinoflagellate</name>
    <name type="synonym">Gonyaulax catenella</name>
    <dbReference type="NCBI Taxonomy" id="2925"/>
    <lineage>
        <taxon>Eukaryota</taxon>
        <taxon>Sar</taxon>
        <taxon>Alveolata</taxon>
        <taxon>Dinophyceae</taxon>
        <taxon>Gonyaulacales</taxon>
        <taxon>Pyrocystaceae</taxon>
        <taxon>Alexandrium</taxon>
    </lineage>
</organism>
<dbReference type="SUPFAM" id="SSF50814">
    <property type="entry name" value="Lipocalins"/>
    <property type="match status" value="1"/>
</dbReference>
<dbReference type="Gene3D" id="2.40.128.20">
    <property type="match status" value="1"/>
</dbReference>
<sequence>MGQACTVPQTLNDSDEDITLPVLQLSTNTRPRPKKKAKPKADPLQDDLVVQGKLLIDSWALSPKKLCLGGVPIDQNETVQGIPASIFVPLERHQDEALPPKPPFALIKAGKPDFTGNWICSGVSGDMDDLMTALEVSWARRTAARCINYGKGIAIRQIAQRGNEFIVDCLGTPSVFQQRFHVGRGAQETAGPNGKAILKPVWEHGYVLSIYQTDVDGTSPPSTWKQYFDGEDLVFQMLAPNGDTGFWRFSRR</sequence>
<dbReference type="EMBL" id="HBGE01018643">
    <property type="protein sequence ID" value="CAD9108565.1"/>
    <property type="molecule type" value="Transcribed_RNA"/>
</dbReference>
<evidence type="ECO:0000256" key="1">
    <source>
        <dbReference type="SAM" id="MobiDB-lite"/>
    </source>
</evidence>
<accession>A0A7S1PZ41</accession>
<reference evidence="2" key="1">
    <citation type="submission" date="2021-01" db="EMBL/GenBank/DDBJ databases">
        <authorList>
            <person name="Corre E."/>
            <person name="Pelletier E."/>
            <person name="Niang G."/>
            <person name="Scheremetjew M."/>
            <person name="Finn R."/>
            <person name="Kale V."/>
            <person name="Holt S."/>
            <person name="Cochrane G."/>
            <person name="Meng A."/>
            <person name="Brown T."/>
            <person name="Cohen L."/>
        </authorList>
    </citation>
    <scope>NUCLEOTIDE SEQUENCE</scope>
    <source>
        <strain evidence="2">OF101</strain>
    </source>
</reference>
<evidence type="ECO:0000313" key="2">
    <source>
        <dbReference type="EMBL" id="CAD9108565.1"/>
    </source>
</evidence>